<dbReference type="EMBL" id="SRMP02000001">
    <property type="protein sequence ID" value="MFN0290131.1"/>
    <property type="molecule type" value="Genomic_DNA"/>
</dbReference>
<keyword evidence="1" id="KW-0472">Membrane</keyword>
<dbReference type="RefSeq" id="WP_138727724.1">
    <property type="nucleotide sequence ID" value="NZ_SRMP02000001.1"/>
</dbReference>
<accession>A0ABW9JDE1</accession>
<gene>
    <name evidence="2" type="ORF">E5L68_001945</name>
</gene>
<sequence>MNLFKKHKEMKLGSGQEKIAEGIAGRILKAQRRIADYLNAISKDWTPYRWKFLLVTLCLSFGSYCIYLLWQAFN</sequence>
<comment type="caution">
    <text evidence="2">The sequence shown here is derived from an EMBL/GenBank/DDBJ whole genome shotgun (WGS) entry which is preliminary data.</text>
</comment>
<keyword evidence="1" id="KW-0812">Transmembrane</keyword>
<keyword evidence="3" id="KW-1185">Reference proteome</keyword>
<reference evidence="2 3" key="1">
    <citation type="submission" date="2024-12" db="EMBL/GenBank/DDBJ databases">
        <authorList>
            <person name="Hu S."/>
        </authorList>
    </citation>
    <scope>NUCLEOTIDE SEQUENCE [LARGE SCALE GENOMIC DNA]</scope>
    <source>
        <strain evidence="2 3">P-25</strain>
    </source>
</reference>
<proteinExistence type="predicted"/>
<dbReference type="Proteomes" id="UP001517367">
    <property type="component" value="Unassembled WGS sequence"/>
</dbReference>
<protein>
    <submittedName>
        <fullName evidence="2">Uncharacterized protein</fullName>
    </submittedName>
</protein>
<organism evidence="2 3">
    <name type="scientific">Pedobacter helvus</name>
    <dbReference type="NCBI Taxonomy" id="2563444"/>
    <lineage>
        <taxon>Bacteria</taxon>
        <taxon>Pseudomonadati</taxon>
        <taxon>Bacteroidota</taxon>
        <taxon>Sphingobacteriia</taxon>
        <taxon>Sphingobacteriales</taxon>
        <taxon>Sphingobacteriaceae</taxon>
        <taxon>Pedobacter</taxon>
    </lineage>
</organism>
<keyword evidence="1" id="KW-1133">Transmembrane helix</keyword>
<feature type="transmembrane region" description="Helical" evidence="1">
    <location>
        <begin position="52"/>
        <end position="73"/>
    </location>
</feature>
<evidence type="ECO:0000313" key="2">
    <source>
        <dbReference type="EMBL" id="MFN0290131.1"/>
    </source>
</evidence>
<evidence type="ECO:0000256" key="1">
    <source>
        <dbReference type="SAM" id="Phobius"/>
    </source>
</evidence>
<evidence type="ECO:0000313" key="3">
    <source>
        <dbReference type="Proteomes" id="UP001517367"/>
    </source>
</evidence>
<name>A0ABW9JDE1_9SPHI</name>